<dbReference type="InterPro" id="IPR001509">
    <property type="entry name" value="Epimerase_deHydtase"/>
</dbReference>
<proteinExistence type="predicted"/>
<dbReference type="AlphaFoldDB" id="D2V7R4"/>
<dbReference type="eggNOG" id="KOG2865">
    <property type="taxonomic scope" value="Eukaryota"/>
</dbReference>
<dbReference type="PANTHER" id="PTHR12126">
    <property type="entry name" value="NADH-UBIQUINONE OXIDOREDUCTASE 39 KDA SUBUNIT-RELATED"/>
    <property type="match status" value="1"/>
</dbReference>
<dbReference type="GeneID" id="8861223"/>
<evidence type="ECO:0000313" key="2">
    <source>
        <dbReference type="EMBL" id="EFC47046.1"/>
    </source>
</evidence>
<dbReference type="PANTHER" id="PTHR12126:SF11">
    <property type="entry name" value="NADH DEHYDROGENASE [UBIQUINONE] 1 ALPHA SUBCOMPLEX SUBUNIT 9, MITOCHONDRIAL"/>
    <property type="match status" value="1"/>
</dbReference>
<dbReference type="Gene3D" id="3.40.50.720">
    <property type="entry name" value="NAD(P)-binding Rossmann-like Domain"/>
    <property type="match status" value="1"/>
</dbReference>
<dbReference type="InterPro" id="IPR036291">
    <property type="entry name" value="NAD(P)-bd_dom_sf"/>
</dbReference>
<dbReference type="Pfam" id="PF01370">
    <property type="entry name" value="Epimerase"/>
    <property type="match status" value="1"/>
</dbReference>
<dbReference type="GO" id="GO:0005739">
    <property type="term" value="C:mitochondrion"/>
    <property type="evidence" value="ECO:0007669"/>
    <property type="project" value="TreeGrafter"/>
</dbReference>
<accession>D2V7R4</accession>
<name>D2V7R4_NAEGR</name>
<dbReference type="RefSeq" id="XP_002679790.1">
    <property type="nucleotide sequence ID" value="XM_002679744.1"/>
</dbReference>
<sequence>MNKTCRLANSIKKVSSSFHQVSDIKTNTITKRFGRQDIDAFRSAAGVNTHTTFPVATVFGCTGFVGRYVVAALADAGYQVITPWRRNEFDIVNQRSMGDVGQVVAMRFDLKRYDSILDICARSNVVINCIGRDHKRIFDNVTVYNSNVESAEIISRACKETNVDRFIQLSLLNADKNSESEYWKQKGLAEEAALSNFDNTTIVRSANAYGTEDGFLNLIAKQIRIFPLIPLTQKGQAKVQPVFVGDVGRAVARTVLNSRTVGKTVELAGPEVFTWSQLVDTVARIIDEKPGGKVMIPEIVGQLVGYINEYTHTPGWTSDLPIRMSFDHVLPKEKPQNVMRFEDLGMTPVILEEAALEPLSRWRRKADYFMDVNYKN</sequence>
<evidence type="ECO:0000313" key="3">
    <source>
        <dbReference type="Proteomes" id="UP000006671"/>
    </source>
</evidence>
<protein>
    <submittedName>
        <fullName evidence="2">Predicted protein</fullName>
    </submittedName>
</protein>
<evidence type="ECO:0000259" key="1">
    <source>
        <dbReference type="Pfam" id="PF01370"/>
    </source>
</evidence>
<feature type="domain" description="NAD-dependent epimerase/dehydratase" evidence="1">
    <location>
        <begin position="57"/>
        <end position="258"/>
    </location>
</feature>
<dbReference type="Proteomes" id="UP000006671">
    <property type="component" value="Unassembled WGS sequence"/>
</dbReference>
<reference evidence="2 3" key="1">
    <citation type="journal article" date="2010" name="Cell">
        <title>The genome of Naegleria gruberi illuminates early eukaryotic versatility.</title>
        <authorList>
            <person name="Fritz-Laylin L.K."/>
            <person name="Prochnik S.E."/>
            <person name="Ginger M.L."/>
            <person name="Dacks J.B."/>
            <person name="Carpenter M.L."/>
            <person name="Field M.C."/>
            <person name="Kuo A."/>
            <person name="Paredez A."/>
            <person name="Chapman J."/>
            <person name="Pham J."/>
            <person name="Shu S."/>
            <person name="Neupane R."/>
            <person name="Cipriano M."/>
            <person name="Mancuso J."/>
            <person name="Tu H."/>
            <person name="Salamov A."/>
            <person name="Lindquist E."/>
            <person name="Shapiro H."/>
            <person name="Lucas S."/>
            <person name="Grigoriev I.V."/>
            <person name="Cande W.Z."/>
            <person name="Fulton C."/>
            <person name="Rokhsar D.S."/>
            <person name="Dawson S.C."/>
        </authorList>
    </citation>
    <scope>NUCLEOTIDE SEQUENCE [LARGE SCALE GENOMIC DNA]</scope>
    <source>
        <strain evidence="2 3">NEG-M</strain>
    </source>
</reference>
<dbReference type="GO" id="GO:0044877">
    <property type="term" value="F:protein-containing complex binding"/>
    <property type="evidence" value="ECO:0007669"/>
    <property type="project" value="TreeGrafter"/>
</dbReference>
<dbReference type="OMA" id="DMKYDPI"/>
<dbReference type="KEGG" id="ngr:NAEGRDRAFT_64898"/>
<dbReference type="OrthoDB" id="275457at2759"/>
<gene>
    <name evidence="2" type="ORF">NAEGRDRAFT_64898</name>
</gene>
<dbReference type="STRING" id="5762.D2V7R4"/>
<organism evidence="3">
    <name type="scientific">Naegleria gruberi</name>
    <name type="common">Amoeba</name>
    <dbReference type="NCBI Taxonomy" id="5762"/>
    <lineage>
        <taxon>Eukaryota</taxon>
        <taxon>Discoba</taxon>
        <taxon>Heterolobosea</taxon>
        <taxon>Tetramitia</taxon>
        <taxon>Eutetramitia</taxon>
        <taxon>Vahlkampfiidae</taxon>
        <taxon>Naegleria</taxon>
    </lineage>
</organism>
<dbReference type="VEuPathDB" id="AmoebaDB:NAEGRDRAFT_64898"/>
<dbReference type="InParanoid" id="D2V7R4"/>
<keyword evidence="3" id="KW-1185">Reference proteome</keyword>
<dbReference type="EMBL" id="GG738856">
    <property type="protein sequence ID" value="EFC47046.1"/>
    <property type="molecule type" value="Genomic_DNA"/>
</dbReference>
<dbReference type="CDD" id="cd05271">
    <property type="entry name" value="NDUFA9_like_SDR_a"/>
    <property type="match status" value="1"/>
</dbReference>
<dbReference type="InterPro" id="IPR051207">
    <property type="entry name" value="ComplexI_NDUFA9_subunit"/>
</dbReference>
<dbReference type="SUPFAM" id="SSF51735">
    <property type="entry name" value="NAD(P)-binding Rossmann-fold domains"/>
    <property type="match status" value="1"/>
</dbReference>